<dbReference type="GO" id="GO:0005524">
    <property type="term" value="F:ATP binding"/>
    <property type="evidence" value="ECO:0007669"/>
    <property type="project" value="UniProtKB-KW"/>
</dbReference>
<dbReference type="SUPFAM" id="SSF52540">
    <property type="entry name" value="P-loop containing nucleoside triphosphate hydrolases"/>
    <property type="match status" value="1"/>
</dbReference>
<dbReference type="PROSITE" id="PS51192">
    <property type="entry name" value="HELICASE_ATP_BIND_1"/>
    <property type="match status" value="1"/>
</dbReference>
<dbReference type="SMART" id="SM00487">
    <property type="entry name" value="DEXDc"/>
    <property type="match status" value="1"/>
</dbReference>
<dbReference type="InterPro" id="IPR038718">
    <property type="entry name" value="SNF2-like_sf"/>
</dbReference>
<dbReference type="InterPro" id="IPR027417">
    <property type="entry name" value="P-loop_NTPase"/>
</dbReference>
<feature type="domain" description="Helicase ATP-binding" evidence="1">
    <location>
        <begin position="19"/>
        <end position="180"/>
    </location>
</feature>
<keyword evidence="2" id="KW-0067">ATP-binding</keyword>
<dbReference type="CDD" id="cd18011">
    <property type="entry name" value="DEXDc_RapA"/>
    <property type="match status" value="1"/>
</dbReference>
<dbReference type="InterPro" id="IPR057342">
    <property type="entry name" value="DEXDc_RapA"/>
</dbReference>
<keyword evidence="2" id="KW-0378">Hydrolase</keyword>
<dbReference type="GO" id="GO:0004386">
    <property type="term" value="F:helicase activity"/>
    <property type="evidence" value="ECO:0007669"/>
    <property type="project" value="UniProtKB-KW"/>
</dbReference>
<dbReference type="PANTHER" id="PTHR10799">
    <property type="entry name" value="SNF2/RAD54 HELICASE FAMILY"/>
    <property type="match status" value="1"/>
</dbReference>
<name>A0A538SJ83_UNCEI</name>
<evidence type="ECO:0000313" key="2">
    <source>
        <dbReference type="EMBL" id="TMQ51427.1"/>
    </source>
</evidence>
<proteinExistence type="predicted"/>
<dbReference type="InterPro" id="IPR014001">
    <property type="entry name" value="Helicase_ATP-bd"/>
</dbReference>
<reference evidence="2 3" key="1">
    <citation type="journal article" date="2019" name="Nat. Microbiol.">
        <title>Mediterranean grassland soil C-N compound turnover is dependent on rainfall and depth, and is mediated by genomically divergent microorganisms.</title>
        <authorList>
            <person name="Diamond S."/>
            <person name="Andeer P.F."/>
            <person name="Li Z."/>
            <person name="Crits-Christoph A."/>
            <person name="Burstein D."/>
            <person name="Anantharaman K."/>
            <person name="Lane K.R."/>
            <person name="Thomas B.C."/>
            <person name="Pan C."/>
            <person name="Northen T.R."/>
            <person name="Banfield J.F."/>
        </authorList>
    </citation>
    <scope>NUCLEOTIDE SEQUENCE [LARGE SCALE GENOMIC DNA]</scope>
    <source>
        <strain evidence="2">WS_2</strain>
    </source>
</reference>
<dbReference type="Proteomes" id="UP000317716">
    <property type="component" value="Unassembled WGS sequence"/>
</dbReference>
<keyword evidence="2" id="KW-0347">Helicase</keyword>
<organism evidence="2 3">
    <name type="scientific">Eiseniibacteriota bacterium</name>
    <dbReference type="NCBI Taxonomy" id="2212470"/>
    <lineage>
        <taxon>Bacteria</taxon>
        <taxon>Candidatus Eiseniibacteriota</taxon>
    </lineage>
</organism>
<sequence>PPLLRGGDHYAFQLNTARQVLRNMRGRALLCDEVGLGKTIEAGLVLKEYAIRGLARRVLVLTPPSLVSQWRDEMHDKFAIPFVTLEDPEFRSHGVEAWERCERMIASIHTAKLPKHAERIQRVPYDLIIVDEAHHLRNRASRSWKFVNQLKSKYLLLLTATPAQNDLDELFNLITLLSPGSWCATAAAR</sequence>
<dbReference type="AlphaFoldDB" id="A0A538SJ83"/>
<accession>A0A538SJ83</accession>
<dbReference type="InterPro" id="IPR000330">
    <property type="entry name" value="SNF2_N"/>
</dbReference>
<evidence type="ECO:0000259" key="1">
    <source>
        <dbReference type="PROSITE" id="PS51192"/>
    </source>
</evidence>
<protein>
    <submittedName>
        <fullName evidence="2">DEAD/DEAH box helicase</fullName>
    </submittedName>
</protein>
<dbReference type="EMBL" id="VBOS01000375">
    <property type="protein sequence ID" value="TMQ51427.1"/>
    <property type="molecule type" value="Genomic_DNA"/>
</dbReference>
<comment type="caution">
    <text evidence="2">The sequence shown here is derived from an EMBL/GenBank/DDBJ whole genome shotgun (WGS) entry which is preliminary data.</text>
</comment>
<gene>
    <name evidence="2" type="ORF">E6K72_10470</name>
</gene>
<keyword evidence="2" id="KW-0547">Nucleotide-binding</keyword>
<evidence type="ECO:0000313" key="3">
    <source>
        <dbReference type="Proteomes" id="UP000317716"/>
    </source>
</evidence>
<dbReference type="Gene3D" id="3.40.50.10810">
    <property type="entry name" value="Tandem AAA-ATPase domain"/>
    <property type="match status" value="1"/>
</dbReference>
<feature type="non-terminal residue" evidence="2">
    <location>
        <position position="1"/>
    </location>
</feature>
<dbReference type="Pfam" id="PF00176">
    <property type="entry name" value="SNF2-rel_dom"/>
    <property type="match status" value="1"/>
</dbReference>